<comment type="caution">
    <text evidence="4">The sequence shown here is derived from an EMBL/GenBank/DDBJ whole genome shotgun (WGS) entry which is preliminary data.</text>
</comment>
<dbReference type="GO" id="GO:0051607">
    <property type="term" value="P:defense response to virus"/>
    <property type="evidence" value="ECO:0007669"/>
    <property type="project" value="UniProtKB-KW"/>
</dbReference>
<name>A0A9X2UMV0_9BACT</name>
<evidence type="ECO:0000313" key="4">
    <source>
        <dbReference type="EMBL" id="MCS4036993.1"/>
    </source>
</evidence>
<organism evidence="4 5">
    <name type="scientific">Salinibacter ruber</name>
    <dbReference type="NCBI Taxonomy" id="146919"/>
    <lineage>
        <taxon>Bacteria</taxon>
        <taxon>Pseudomonadati</taxon>
        <taxon>Rhodothermota</taxon>
        <taxon>Rhodothermia</taxon>
        <taxon>Rhodothermales</taxon>
        <taxon>Salinibacteraceae</taxon>
        <taxon>Salinibacter</taxon>
    </lineage>
</organism>
<evidence type="ECO:0000256" key="3">
    <source>
        <dbReference type="SAM" id="MobiDB-lite"/>
    </source>
</evidence>
<feature type="region of interest" description="Disordered" evidence="3">
    <location>
        <begin position="62"/>
        <end position="90"/>
    </location>
</feature>
<accession>A0A9X2UMV0</accession>
<gene>
    <name evidence="4" type="ORF">GGQ01_002065</name>
</gene>
<evidence type="ECO:0000256" key="2">
    <source>
        <dbReference type="ARBA" id="ARBA00025626"/>
    </source>
</evidence>
<dbReference type="InterPro" id="IPR010154">
    <property type="entry name" value="CRISPR-assoc_Cas7/Cst2/DevR"/>
</dbReference>
<feature type="compositionally biased region" description="Basic and acidic residues" evidence="3">
    <location>
        <begin position="62"/>
        <end position="79"/>
    </location>
</feature>
<dbReference type="Proteomes" id="UP001155040">
    <property type="component" value="Unassembled WGS sequence"/>
</dbReference>
<evidence type="ECO:0000313" key="5">
    <source>
        <dbReference type="Proteomes" id="UP001155040"/>
    </source>
</evidence>
<keyword evidence="1" id="KW-0051">Antiviral defense</keyword>
<dbReference type="NCBIfam" id="TIGR01875">
    <property type="entry name" value="cas_MJ0381"/>
    <property type="match status" value="1"/>
</dbReference>
<sequence>MAPNKEDSIKNILVATESEMDMHRANSGENALGNVTSIKKRPDGRAYISGQMQRHALFEAMRELDKSEESKLSGGKETRVSPGSATSSDVETDLRADLGGFLQTSLDGDEARRTAPLSAAPAVAAEKSDTLKDLLLRFDLEGNEPDPVNMETSQSDLMRAAYSLDCTALSTTTHFDLDTLEDGDRGLCMDTHTVAHAPPEERLRRAKLFLRSTRFVNAHASQARNMTSLEPTRVFIALDTRISRKAARFFDMSGDEQKAVREEIRGRGGKTFIGDDNSEDAVADAYESAESHLDNRGIHQDEDWEVMGYREAYDD</sequence>
<dbReference type="AlphaFoldDB" id="A0A9X2UMV0"/>
<dbReference type="EMBL" id="JANUBF010000012">
    <property type="protein sequence ID" value="MCS4036993.1"/>
    <property type="molecule type" value="Genomic_DNA"/>
</dbReference>
<dbReference type="RefSeq" id="WP_259090904.1">
    <property type="nucleotide sequence ID" value="NZ_JANTZY010000004.1"/>
</dbReference>
<protein>
    <submittedName>
        <fullName evidence="4">CRISPR-associated protein Cst2</fullName>
    </submittedName>
</protein>
<evidence type="ECO:0000256" key="1">
    <source>
        <dbReference type="ARBA" id="ARBA00023118"/>
    </source>
</evidence>
<reference evidence="4" key="1">
    <citation type="submission" date="2022-08" db="EMBL/GenBank/DDBJ databases">
        <title>Genomic Encyclopedia of Type Strains, Phase V (KMG-V): Genome sequencing to study the core and pangenomes of soil and plant-associated prokaryotes.</title>
        <authorList>
            <person name="Whitman W."/>
        </authorList>
    </citation>
    <scope>NUCLEOTIDE SEQUENCE</scope>
    <source>
        <strain evidence="4">SP3012</strain>
    </source>
</reference>
<dbReference type="Pfam" id="PF01905">
    <property type="entry name" value="DevR"/>
    <property type="match status" value="1"/>
</dbReference>
<comment type="function">
    <text evidence="2">CRISPR (clustered regularly interspaced short palindromic repeat) is an adaptive immune system that provides protection against mobile genetic elements (viruses, transposable elements and conjugative plasmids). CRISPR clusters contain spacers, sequences complementary to antecedent mobile elements, and target invading nucleic acids. CRISPR clusters are transcribed and processed into CRISPR RNA (crRNA).</text>
</comment>
<proteinExistence type="predicted"/>